<dbReference type="RefSeq" id="WP_205158522.1">
    <property type="nucleotide sequence ID" value="NZ_JAFEUM010000004.1"/>
</dbReference>
<dbReference type="Pfam" id="PF00126">
    <property type="entry name" value="HTH_1"/>
    <property type="match status" value="1"/>
</dbReference>
<dbReference type="PROSITE" id="PS50931">
    <property type="entry name" value="HTH_LYSR"/>
    <property type="match status" value="1"/>
</dbReference>
<accession>A0ABS2HIX2</accession>
<dbReference type="InterPro" id="IPR000847">
    <property type="entry name" value="LysR_HTH_N"/>
</dbReference>
<dbReference type="InterPro" id="IPR058163">
    <property type="entry name" value="LysR-type_TF_proteobact-type"/>
</dbReference>
<dbReference type="Proteomes" id="UP000809621">
    <property type="component" value="Unassembled WGS sequence"/>
</dbReference>
<dbReference type="Gene3D" id="3.40.190.290">
    <property type="match status" value="1"/>
</dbReference>
<organism evidence="6 7">
    <name type="scientific">Vibrio ulleungensis</name>
    <dbReference type="NCBI Taxonomy" id="2807619"/>
    <lineage>
        <taxon>Bacteria</taxon>
        <taxon>Pseudomonadati</taxon>
        <taxon>Pseudomonadota</taxon>
        <taxon>Gammaproteobacteria</taxon>
        <taxon>Vibrionales</taxon>
        <taxon>Vibrionaceae</taxon>
        <taxon>Vibrio</taxon>
    </lineage>
</organism>
<evidence type="ECO:0000259" key="5">
    <source>
        <dbReference type="PROSITE" id="PS50931"/>
    </source>
</evidence>
<dbReference type="PANTHER" id="PTHR30537:SF5">
    <property type="entry name" value="HTH-TYPE TRANSCRIPTIONAL ACTIVATOR TTDR-RELATED"/>
    <property type="match status" value="1"/>
</dbReference>
<proteinExistence type="inferred from homology"/>
<comment type="caution">
    <text evidence="6">The sequence shown here is derived from an EMBL/GenBank/DDBJ whole genome shotgun (WGS) entry which is preliminary data.</text>
</comment>
<protein>
    <submittedName>
        <fullName evidence="6">LysR family transcriptional regulator</fullName>
    </submittedName>
</protein>
<dbReference type="SUPFAM" id="SSF46785">
    <property type="entry name" value="Winged helix' DNA-binding domain"/>
    <property type="match status" value="1"/>
</dbReference>
<evidence type="ECO:0000256" key="3">
    <source>
        <dbReference type="ARBA" id="ARBA00023125"/>
    </source>
</evidence>
<dbReference type="SUPFAM" id="SSF53850">
    <property type="entry name" value="Periplasmic binding protein-like II"/>
    <property type="match status" value="1"/>
</dbReference>
<dbReference type="InterPro" id="IPR036388">
    <property type="entry name" value="WH-like_DNA-bd_sf"/>
</dbReference>
<evidence type="ECO:0000313" key="6">
    <source>
        <dbReference type="EMBL" id="MBM7036964.1"/>
    </source>
</evidence>
<feature type="domain" description="HTH lysR-type" evidence="5">
    <location>
        <begin position="1"/>
        <end position="65"/>
    </location>
</feature>
<keyword evidence="2" id="KW-0805">Transcription regulation</keyword>
<evidence type="ECO:0000256" key="4">
    <source>
        <dbReference type="ARBA" id="ARBA00023163"/>
    </source>
</evidence>
<comment type="similarity">
    <text evidence="1">Belongs to the LysR transcriptional regulatory family.</text>
</comment>
<dbReference type="Gene3D" id="1.10.10.10">
    <property type="entry name" value="Winged helix-like DNA-binding domain superfamily/Winged helix DNA-binding domain"/>
    <property type="match status" value="1"/>
</dbReference>
<keyword evidence="4" id="KW-0804">Transcription</keyword>
<evidence type="ECO:0000256" key="2">
    <source>
        <dbReference type="ARBA" id="ARBA00023015"/>
    </source>
</evidence>
<evidence type="ECO:0000313" key="7">
    <source>
        <dbReference type="Proteomes" id="UP000809621"/>
    </source>
</evidence>
<dbReference type="CDD" id="cd08422">
    <property type="entry name" value="PBP2_CrgA_like"/>
    <property type="match status" value="1"/>
</dbReference>
<dbReference type="PRINTS" id="PR00039">
    <property type="entry name" value="HTHLYSR"/>
</dbReference>
<dbReference type="EMBL" id="JAFEUM010000004">
    <property type="protein sequence ID" value="MBM7036964.1"/>
    <property type="molecule type" value="Genomic_DNA"/>
</dbReference>
<keyword evidence="7" id="KW-1185">Reference proteome</keyword>
<dbReference type="PANTHER" id="PTHR30537">
    <property type="entry name" value="HTH-TYPE TRANSCRIPTIONAL REGULATOR"/>
    <property type="match status" value="1"/>
</dbReference>
<reference evidence="6 7" key="1">
    <citation type="submission" date="2021-02" db="EMBL/GenBank/DDBJ databases">
        <authorList>
            <person name="Park J.-S."/>
        </authorList>
    </citation>
    <scope>NUCLEOTIDE SEQUENCE [LARGE SCALE GENOMIC DNA]</scope>
    <source>
        <strain evidence="6 7">188UL20-2</strain>
    </source>
</reference>
<dbReference type="Pfam" id="PF03466">
    <property type="entry name" value="LysR_substrate"/>
    <property type="match status" value="1"/>
</dbReference>
<name>A0ABS2HIX2_9VIBR</name>
<dbReference type="InterPro" id="IPR005119">
    <property type="entry name" value="LysR_subst-bd"/>
</dbReference>
<gene>
    <name evidence="6" type="ORF">JQC93_11180</name>
</gene>
<evidence type="ECO:0000256" key="1">
    <source>
        <dbReference type="ARBA" id="ARBA00009437"/>
    </source>
</evidence>
<keyword evidence="3" id="KW-0238">DNA-binding</keyword>
<dbReference type="InterPro" id="IPR036390">
    <property type="entry name" value="WH_DNA-bd_sf"/>
</dbReference>
<sequence>MKTEQLMTHLPDLAAFIVVAKEKSFTEAAKQLQVTPSALSKLVKRLERALQAQLFVRSTRKLAITPIGEEVVLQAQQMLIAAQQAFVVAEQYQNRVEGTLTISAPEAYLHSVLQPIVVEFLAEHPGVNIKILAIDGDYDLNQKGVDIAFKLTDTPSPELVGKNFGDTKLVLVASSDYLASKGIPKTPSELAHHDCLFIAEREDTASWTFRKNNQTEKVVVHGRFAANQSQLRLNAVLGGLGIGIFHDFVVSAHLDAGAVNQVLPEWSLESRYFGSVYAQYHASTYIPIKVSRFIEYCEQKLT</sequence>